<dbReference type="Pfam" id="PF02698">
    <property type="entry name" value="DUF218"/>
    <property type="match status" value="1"/>
</dbReference>
<dbReference type="CDD" id="cd06259">
    <property type="entry name" value="YdcF-like"/>
    <property type="match status" value="1"/>
</dbReference>
<accession>A0ABX7QPE6</accession>
<keyword evidence="1" id="KW-0812">Transmembrane</keyword>
<dbReference type="EMBL" id="CP071503">
    <property type="protein sequence ID" value="QSX32586.1"/>
    <property type="molecule type" value="Genomic_DNA"/>
</dbReference>
<evidence type="ECO:0000259" key="2">
    <source>
        <dbReference type="Pfam" id="PF02698"/>
    </source>
</evidence>
<dbReference type="Proteomes" id="UP000662770">
    <property type="component" value="Chromosome"/>
</dbReference>
<organism evidence="3 4">
    <name type="scientific">Shewanella avicenniae</name>
    <dbReference type="NCBI Taxonomy" id="2814294"/>
    <lineage>
        <taxon>Bacteria</taxon>
        <taxon>Pseudomonadati</taxon>
        <taxon>Pseudomonadota</taxon>
        <taxon>Gammaproteobacteria</taxon>
        <taxon>Alteromonadales</taxon>
        <taxon>Shewanellaceae</taxon>
        <taxon>Shewanella</taxon>
    </lineage>
</organism>
<reference evidence="3 4" key="1">
    <citation type="submission" date="2021-03" db="EMBL/GenBank/DDBJ databases">
        <title>Novel species identification of genus Shewanella.</title>
        <authorList>
            <person name="Liu G."/>
            <person name="Zhang Q."/>
        </authorList>
    </citation>
    <scope>NUCLEOTIDE SEQUENCE [LARGE SCALE GENOMIC DNA]</scope>
    <source>
        <strain evidence="3 4">FJAT-51800</strain>
    </source>
</reference>
<dbReference type="InterPro" id="IPR003848">
    <property type="entry name" value="DUF218"/>
</dbReference>
<proteinExistence type="predicted"/>
<evidence type="ECO:0000313" key="4">
    <source>
        <dbReference type="Proteomes" id="UP000662770"/>
    </source>
</evidence>
<evidence type="ECO:0000313" key="3">
    <source>
        <dbReference type="EMBL" id="QSX32586.1"/>
    </source>
</evidence>
<feature type="domain" description="DUF218" evidence="2">
    <location>
        <begin position="79"/>
        <end position="251"/>
    </location>
</feature>
<feature type="transmembrane region" description="Helical" evidence="1">
    <location>
        <begin position="39"/>
        <end position="61"/>
    </location>
</feature>
<sequence length="263" mass="28895">MFLLKKVFSQMFMPVPFAVILLLVALWQFGRRPKLAKSLIVASILWLGMLASSFGSYWLLWPLEQQFAVYDKPMPHSCVVMVLGSGHDDGIKGEARHQLSTTALARLTEGVALVKKAASKDCMLVLSGWTGGGSNHTSHAAEMKQAAVEMGADPARILTLDEAKDTIEEALALRQTFGASATDVGDEVVGGRKLFVVTSASHMPRAMEIFVGLGFDPVAAPTDFLGRQDHWWRLSTENLDNSAKAMHEYMGTVWLRIRMLLGF</sequence>
<dbReference type="RefSeq" id="WP_207353828.1">
    <property type="nucleotide sequence ID" value="NZ_CP071503.1"/>
</dbReference>
<name>A0ABX7QPE6_9GAMM</name>
<dbReference type="PANTHER" id="PTHR30336:SF4">
    <property type="entry name" value="ENVELOPE BIOGENESIS FACTOR ELYC"/>
    <property type="match status" value="1"/>
</dbReference>
<keyword evidence="1" id="KW-0472">Membrane</keyword>
<evidence type="ECO:0000256" key="1">
    <source>
        <dbReference type="SAM" id="Phobius"/>
    </source>
</evidence>
<protein>
    <submittedName>
        <fullName evidence="3">YdcF family protein</fullName>
    </submittedName>
</protein>
<feature type="transmembrane region" description="Helical" evidence="1">
    <location>
        <begin position="6"/>
        <end position="27"/>
    </location>
</feature>
<keyword evidence="4" id="KW-1185">Reference proteome</keyword>
<dbReference type="PANTHER" id="PTHR30336">
    <property type="entry name" value="INNER MEMBRANE PROTEIN, PROBABLE PERMEASE"/>
    <property type="match status" value="1"/>
</dbReference>
<keyword evidence="1" id="KW-1133">Transmembrane helix</keyword>
<dbReference type="InterPro" id="IPR051599">
    <property type="entry name" value="Cell_Envelope_Assoc"/>
</dbReference>
<gene>
    <name evidence="3" type="ORF">JYB87_12565</name>
</gene>